<dbReference type="EMBL" id="JAFIRA010000030">
    <property type="protein sequence ID" value="MCJ2543554.1"/>
    <property type="molecule type" value="Genomic_DNA"/>
</dbReference>
<dbReference type="SUPFAM" id="SSF52499">
    <property type="entry name" value="Isochorismatase-like hydrolases"/>
    <property type="match status" value="1"/>
</dbReference>
<gene>
    <name evidence="4" type="ORF">JX360_11650</name>
</gene>
<comment type="similarity">
    <text evidence="1">Belongs to the isochorismatase family.</text>
</comment>
<evidence type="ECO:0000256" key="1">
    <source>
        <dbReference type="ARBA" id="ARBA00006336"/>
    </source>
</evidence>
<reference evidence="4" key="1">
    <citation type="submission" date="2021-02" db="EMBL/GenBank/DDBJ databases">
        <title>The CRISPR/cas machinery reduction and long-range gene transfer in the hot spring cyanobacterium Synechococcus.</title>
        <authorList>
            <person name="Dvorak P."/>
            <person name="Jahodarova E."/>
            <person name="Hasler P."/>
            <person name="Poulickova A."/>
        </authorList>
    </citation>
    <scope>NUCLEOTIDE SEQUENCE</scope>
    <source>
        <strain evidence="4">Rupite</strain>
    </source>
</reference>
<accession>A0ABT0CCV2</accession>
<feature type="region of interest" description="Disordered" evidence="3">
    <location>
        <begin position="1"/>
        <end position="20"/>
    </location>
</feature>
<name>A0ABT0CCV2_THEVL</name>
<evidence type="ECO:0000256" key="3">
    <source>
        <dbReference type="SAM" id="MobiDB-lite"/>
    </source>
</evidence>
<dbReference type="PANTHER" id="PTHR11080">
    <property type="entry name" value="PYRAZINAMIDASE/NICOTINAMIDASE"/>
    <property type="match status" value="1"/>
</dbReference>
<organism evidence="4 5">
    <name type="scientific">Thermostichus vulcanus str. 'Rupite'</name>
    <dbReference type="NCBI Taxonomy" id="2813851"/>
    <lineage>
        <taxon>Bacteria</taxon>
        <taxon>Bacillati</taxon>
        <taxon>Cyanobacteriota</taxon>
        <taxon>Cyanophyceae</taxon>
        <taxon>Thermostichales</taxon>
        <taxon>Thermostichaceae</taxon>
        <taxon>Thermostichus</taxon>
    </lineage>
</organism>
<evidence type="ECO:0000313" key="5">
    <source>
        <dbReference type="Proteomes" id="UP000830835"/>
    </source>
</evidence>
<feature type="region of interest" description="Disordered" evidence="3">
    <location>
        <begin position="346"/>
        <end position="369"/>
    </location>
</feature>
<dbReference type="Proteomes" id="UP000830835">
    <property type="component" value="Unassembled WGS sequence"/>
</dbReference>
<keyword evidence="2" id="KW-0378">Hydrolase</keyword>
<keyword evidence="5" id="KW-1185">Reference proteome</keyword>
<dbReference type="Gene3D" id="3.40.50.850">
    <property type="entry name" value="Isochorismatase-like"/>
    <property type="match status" value="1"/>
</dbReference>
<dbReference type="InterPro" id="IPR036380">
    <property type="entry name" value="Isochorismatase-like_sf"/>
</dbReference>
<sequence length="369" mass="40132">MITTVQGLTADTPPAGTLPLPPHFQVERVGEVWRVPYQHRAAEAEAWARQHGIPAAATDRVRVGLLLIDVQNTFCIPGFELFVAGSSGLGAVEDNQRLCQFIYRNLARITQIIPTLDTHTAMQIFHPIFWVDGQGSHPQPATAISVADIRSGRWQVNPAVAASLTQGDLTALQAHALHYAEQLEQGGKYPLIVWPYHSMLGGIGHALVPAVEEAIFFHSLARHSQASLELKGANPLTENYSVLSPEVLTGPEGDPIDEKNDPLIRYLLGFDALIVAGQAKSHCVAWTVSDLLQEIQTQDPKLAQKIYLLEDCTSAVVIPGVVDFSEQAEAAFATFAAAGMHRVRSTDPMEDWPDFPRDSGSAAPTQHPL</sequence>
<dbReference type="PANTHER" id="PTHR11080:SF2">
    <property type="entry name" value="LD05707P"/>
    <property type="match status" value="1"/>
</dbReference>
<evidence type="ECO:0000313" key="4">
    <source>
        <dbReference type="EMBL" id="MCJ2543554.1"/>
    </source>
</evidence>
<dbReference type="InterPro" id="IPR052347">
    <property type="entry name" value="Isochorismatase_Nicotinamidase"/>
</dbReference>
<proteinExistence type="inferred from homology"/>
<evidence type="ECO:0000256" key="2">
    <source>
        <dbReference type="ARBA" id="ARBA00022801"/>
    </source>
</evidence>
<protein>
    <submittedName>
        <fullName evidence="4">Isochorismatase</fullName>
    </submittedName>
</protein>
<comment type="caution">
    <text evidence="4">The sequence shown here is derived from an EMBL/GenBank/DDBJ whole genome shotgun (WGS) entry which is preliminary data.</text>
</comment>
<dbReference type="RefSeq" id="WP_244351003.1">
    <property type="nucleotide sequence ID" value="NZ_JAFIRA010000030.1"/>
</dbReference>